<name>A0AAP3AKY8_RIEAN</name>
<reference evidence="2" key="1">
    <citation type="submission" date="2022-10" db="EMBL/GenBank/DDBJ databases">
        <title>Sifting through the core-genome to identify putative cross-protective antigens against Riemerella anatipestifer.</title>
        <authorList>
            <person name="Zheng X."/>
            <person name="Zhang W."/>
        </authorList>
    </citation>
    <scope>NUCLEOTIDE SEQUENCE</scope>
    <source>
        <strain evidence="2">ZWRA178</strain>
    </source>
</reference>
<sequence>MSKERLIDFLPLGAFSYVEKWCNGYSVFIKITKDRVSKLGDYKKLKNKGHQITINGGLEKPLFFFVLTHEIAHLVAFEKYKNIAPHGKEWKQTFRELILESLEIYDVDFQKILLKFSKNPKASFNASRDLEMYFKKENRDGVILVEDLVGGQVFIFRNTKFRMIEKKKKRYLCTHLDTGKQYLFSPFAEILID</sequence>
<evidence type="ECO:0000313" key="2">
    <source>
        <dbReference type="EMBL" id="MCW0523860.1"/>
    </source>
</evidence>
<protein>
    <submittedName>
        <fullName evidence="2">Transcription elongation protein SprT</fullName>
    </submittedName>
</protein>
<dbReference type="RefSeq" id="WP_064969843.1">
    <property type="nucleotide sequence ID" value="NZ_CP029760.1"/>
</dbReference>
<dbReference type="InterPro" id="IPR006640">
    <property type="entry name" value="SprT-like_domain"/>
</dbReference>
<comment type="caution">
    <text evidence="2">The sequence shown here is derived from an EMBL/GenBank/DDBJ whole genome shotgun (WGS) entry which is preliminary data.</text>
</comment>
<dbReference type="Proteomes" id="UP001207440">
    <property type="component" value="Unassembled WGS sequence"/>
</dbReference>
<dbReference type="AlphaFoldDB" id="A0AAP3AKY8"/>
<evidence type="ECO:0000313" key="3">
    <source>
        <dbReference type="Proteomes" id="UP001207440"/>
    </source>
</evidence>
<proteinExistence type="predicted"/>
<accession>A0AAP3AKY8</accession>
<organism evidence="2 3">
    <name type="scientific">Riemerella anatipestifer</name>
    <name type="common">Moraxella anatipestifer</name>
    <dbReference type="NCBI Taxonomy" id="34085"/>
    <lineage>
        <taxon>Bacteria</taxon>
        <taxon>Pseudomonadati</taxon>
        <taxon>Bacteroidota</taxon>
        <taxon>Flavobacteriia</taxon>
        <taxon>Flavobacteriales</taxon>
        <taxon>Weeksellaceae</taxon>
        <taxon>Riemerella</taxon>
    </lineage>
</organism>
<dbReference type="Pfam" id="PF10263">
    <property type="entry name" value="SprT-like"/>
    <property type="match status" value="1"/>
</dbReference>
<dbReference type="GO" id="GO:0006950">
    <property type="term" value="P:response to stress"/>
    <property type="evidence" value="ECO:0007669"/>
    <property type="project" value="UniProtKB-ARBA"/>
</dbReference>
<dbReference type="EMBL" id="JAOZYT010000030">
    <property type="protein sequence ID" value="MCW0523860.1"/>
    <property type="molecule type" value="Genomic_DNA"/>
</dbReference>
<gene>
    <name evidence="2" type="ORF">OKE68_05960</name>
</gene>
<feature type="domain" description="SprT-like" evidence="1">
    <location>
        <begin position="66"/>
        <end position="97"/>
    </location>
</feature>
<evidence type="ECO:0000259" key="1">
    <source>
        <dbReference type="Pfam" id="PF10263"/>
    </source>
</evidence>